<sequence length="243" mass="26625">MGGCCCSSRKAHMQLHGAPVYFYCPPVLEEQESLRSHDVAASALSAGLLVHWDLEASTPDTYRPPPPPLPYDMVFGCSRSTDSDSVRETISCSSFDTSATCGDLGESDCKVQENSLNTSPKKLELSKSNEPHVLAKEDEDVCPICLEGAVPSVAQGTNSYVTMKQRIQNLSQNASTTITSVVFLSGWKEVMPVLYVIRFAFETSDIFIYQINILSWQGVCCTGQYPWDSSVNNACTGSYFTKK</sequence>
<evidence type="ECO:0000313" key="2">
    <source>
        <dbReference type="Proteomes" id="UP000327085"/>
    </source>
</evidence>
<gene>
    <name evidence="1" type="ORF">ALMOND_2B013305</name>
</gene>
<dbReference type="GO" id="GO:0016874">
    <property type="term" value="F:ligase activity"/>
    <property type="evidence" value="ECO:0007669"/>
    <property type="project" value="UniProtKB-KW"/>
</dbReference>
<dbReference type="Gramene" id="VVA33260">
    <property type="protein sequence ID" value="VVA33260"/>
    <property type="gene ID" value="Prudul26B013305"/>
</dbReference>
<reference evidence="2" key="1">
    <citation type="journal article" date="2020" name="Plant J.">
        <title>Transposons played a major role in the diversification between the closely related almond and peach genomes: results from the almond genome sequence.</title>
        <authorList>
            <person name="Alioto T."/>
            <person name="Alexiou K.G."/>
            <person name="Bardil A."/>
            <person name="Barteri F."/>
            <person name="Castanera R."/>
            <person name="Cruz F."/>
            <person name="Dhingra A."/>
            <person name="Duval H."/>
            <person name="Fernandez I Marti A."/>
            <person name="Frias L."/>
            <person name="Galan B."/>
            <person name="Garcia J.L."/>
            <person name="Howad W."/>
            <person name="Gomez-Garrido J."/>
            <person name="Gut M."/>
            <person name="Julca I."/>
            <person name="Morata J."/>
            <person name="Puigdomenech P."/>
            <person name="Ribeca P."/>
            <person name="Rubio Cabetas M.J."/>
            <person name="Vlasova A."/>
            <person name="Wirthensohn M."/>
            <person name="Garcia-Mas J."/>
            <person name="Gabaldon T."/>
            <person name="Casacuberta J.M."/>
            <person name="Arus P."/>
        </authorList>
    </citation>
    <scope>NUCLEOTIDE SEQUENCE [LARGE SCALE GENOMIC DNA]</scope>
    <source>
        <strain evidence="2">cv. Texas</strain>
    </source>
</reference>
<keyword evidence="1" id="KW-0436">Ligase</keyword>
<evidence type="ECO:0000313" key="1">
    <source>
        <dbReference type="EMBL" id="VVA33260.1"/>
    </source>
</evidence>
<dbReference type="Proteomes" id="UP000327085">
    <property type="component" value="Chromosome 2"/>
</dbReference>
<dbReference type="EMBL" id="CABIKO010000280">
    <property type="protein sequence ID" value="VVA33260.1"/>
    <property type="molecule type" value="Genomic_DNA"/>
</dbReference>
<name>A0A5E4G0S7_PRUDU</name>
<accession>A0A5E4G0S7</accession>
<dbReference type="AlphaFoldDB" id="A0A5E4G0S7"/>
<proteinExistence type="predicted"/>
<organism evidence="1 2">
    <name type="scientific">Prunus dulcis</name>
    <name type="common">Almond</name>
    <name type="synonym">Amygdalus dulcis</name>
    <dbReference type="NCBI Taxonomy" id="3755"/>
    <lineage>
        <taxon>Eukaryota</taxon>
        <taxon>Viridiplantae</taxon>
        <taxon>Streptophyta</taxon>
        <taxon>Embryophyta</taxon>
        <taxon>Tracheophyta</taxon>
        <taxon>Spermatophyta</taxon>
        <taxon>Magnoliopsida</taxon>
        <taxon>eudicotyledons</taxon>
        <taxon>Gunneridae</taxon>
        <taxon>Pentapetalae</taxon>
        <taxon>rosids</taxon>
        <taxon>fabids</taxon>
        <taxon>Rosales</taxon>
        <taxon>Rosaceae</taxon>
        <taxon>Amygdaloideae</taxon>
        <taxon>Amygdaleae</taxon>
        <taxon>Prunus</taxon>
    </lineage>
</organism>
<dbReference type="InParanoid" id="A0A5E4G0S7"/>
<protein>
    <submittedName>
        <fullName evidence="1">PREDICTED: E3 ubiquitin-ligase</fullName>
    </submittedName>
</protein>